<evidence type="ECO:0000313" key="1">
    <source>
        <dbReference type="EMBL" id="MDX8045359.1"/>
    </source>
</evidence>
<dbReference type="Proteomes" id="UP001277972">
    <property type="component" value="Unassembled WGS sequence"/>
</dbReference>
<organism evidence="1 2">
    <name type="scientific">Gracilibacillus pellucidus</name>
    <dbReference type="NCBI Taxonomy" id="3095368"/>
    <lineage>
        <taxon>Bacteria</taxon>
        <taxon>Bacillati</taxon>
        <taxon>Bacillota</taxon>
        <taxon>Bacilli</taxon>
        <taxon>Bacillales</taxon>
        <taxon>Bacillaceae</taxon>
        <taxon>Gracilibacillus</taxon>
    </lineage>
</organism>
<proteinExistence type="predicted"/>
<accession>A0ACC6M327</accession>
<evidence type="ECO:0000313" key="2">
    <source>
        <dbReference type="Proteomes" id="UP001277972"/>
    </source>
</evidence>
<comment type="caution">
    <text evidence="1">The sequence shown here is derived from an EMBL/GenBank/DDBJ whole genome shotgun (WGS) entry which is preliminary data.</text>
</comment>
<reference evidence="1" key="1">
    <citation type="submission" date="2023-11" db="EMBL/GenBank/DDBJ databases">
        <title>Gracilibacillus pellucida a moderately halophilic bacterium isolated from saline soil in Xinjiang province.</title>
        <authorList>
            <person name="Zhang Z."/>
            <person name="Tan F."/>
            <person name="Wang Y."/>
            <person name="Xia M."/>
        </authorList>
    </citation>
    <scope>NUCLEOTIDE SEQUENCE</scope>
    <source>
        <strain evidence="1">S3-1-1</strain>
    </source>
</reference>
<gene>
    <name evidence="1" type="ORF">SH601_05090</name>
</gene>
<keyword evidence="2" id="KW-1185">Reference proteome</keyword>
<sequence length="62" mass="7444">MPFIQQTNFATLIYGRGKMIINQLDSEKYRNDQGHQDMNKIRTDLEKWLESKQLLKVVMDRD</sequence>
<protein>
    <submittedName>
        <fullName evidence="1">Uncharacterized protein</fullName>
    </submittedName>
</protein>
<name>A0ACC6M327_9BACI</name>
<dbReference type="EMBL" id="JAWZSR010000002">
    <property type="protein sequence ID" value="MDX8045359.1"/>
    <property type="molecule type" value="Genomic_DNA"/>
</dbReference>